<accession>A0A914IGA6</accession>
<dbReference type="WBParaSite" id="Gr19_v10_g9638.t2">
    <property type="protein sequence ID" value="Gr19_v10_g9638.t2"/>
    <property type="gene ID" value="Gr19_v10_g9638"/>
</dbReference>
<feature type="region of interest" description="Disordered" evidence="1">
    <location>
        <begin position="158"/>
        <end position="177"/>
    </location>
</feature>
<evidence type="ECO:0000313" key="2">
    <source>
        <dbReference type="Proteomes" id="UP000887572"/>
    </source>
</evidence>
<feature type="region of interest" description="Disordered" evidence="1">
    <location>
        <begin position="115"/>
        <end position="151"/>
    </location>
</feature>
<sequence>MYFKFRQSLHLINRHRTCTTVFLYPWRVHWTQQQVNLWTFYSIEQRLKERSTWSSSSPVLPVLLSVYSSTKTRESTIFSTSTAALICPPPPQIFIAPTSVRRVVVFLRLRKLATPNPGTDPPKAGKWPKSGDPKPRTVPNRAQTVQPCPPVLDCAKTVPKSRPISDPGDGQKVNQGRSGRTEFYVTRFFQVCCSFYVTDSTSPQSGTSGAIKAGTASPRSTNRQEVFNNEVKQYDQGKNS</sequence>
<evidence type="ECO:0000256" key="1">
    <source>
        <dbReference type="SAM" id="MobiDB-lite"/>
    </source>
</evidence>
<feature type="compositionally biased region" description="Polar residues" evidence="1">
    <location>
        <begin position="217"/>
        <end position="240"/>
    </location>
</feature>
<dbReference type="Proteomes" id="UP000887572">
    <property type="component" value="Unplaced"/>
</dbReference>
<feature type="region of interest" description="Disordered" evidence="1">
    <location>
        <begin position="201"/>
        <end position="240"/>
    </location>
</feature>
<dbReference type="AlphaFoldDB" id="A0A914IGA6"/>
<protein>
    <submittedName>
        <fullName evidence="3">Uncharacterized protein</fullName>
    </submittedName>
</protein>
<name>A0A914IGA6_GLORO</name>
<reference evidence="3" key="1">
    <citation type="submission" date="2022-11" db="UniProtKB">
        <authorList>
            <consortium name="WormBaseParasite"/>
        </authorList>
    </citation>
    <scope>IDENTIFICATION</scope>
</reference>
<organism evidence="2 3">
    <name type="scientific">Globodera rostochiensis</name>
    <name type="common">Golden nematode worm</name>
    <name type="synonym">Heterodera rostochiensis</name>
    <dbReference type="NCBI Taxonomy" id="31243"/>
    <lineage>
        <taxon>Eukaryota</taxon>
        <taxon>Metazoa</taxon>
        <taxon>Ecdysozoa</taxon>
        <taxon>Nematoda</taxon>
        <taxon>Chromadorea</taxon>
        <taxon>Rhabditida</taxon>
        <taxon>Tylenchina</taxon>
        <taxon>Tylenchomorpha</taxon>
        <taxon>Tylenchoidea</taxon>
        <taxon>Heteroderidae</taxon>
        <taxon>Heteroderinae</taxon>
        <taxon>Globodera</taxon>
    </lineage>
</organism>
<keyword evidence="2" id="KW-1185">Reference proteome</keyword>
<proteinExistence type="predicted"/>
<evidence type="ECO:0000313" key="3">
    <source>
        <dbReference type="WBParaSite" id="Gr19_v10_g9638.t2"/>
    </source>
</evidence>